<keyword evidence="1" id="KW-1133">Transmembrane helix</keyword>
<dbReference type="EMBL" id="CAKKLH010000235">
    <property type="protein sequence ID" value="CAH0106764.1"/>
    <property type="molecule type" value="Genomic_DNA"/>
</dbReference>
<protein>
    <submittedName>
        <fullName evidence="2">Uncharacterized protein</fullName>
    </submittedName>
</protein>
<organism evidence="2 3">
    <name type="scientific">Daphnia galeata</name>
    <dbReference type="NCBI Taxonomy" id="27404"/>
    <lineage>
        <taxon>Eukaryota</taxon>
        <taxon>Metazoa</taxon>
        <taxon>Ecdysozoa</taxon>
        <taxon>Arthropoda</taxon>
        <taxon>Crustacea</taxon>
        <taxon>Branchiopoda</taxon>
        <taxon>Diplostraca</taxon>
        <taxon>Cladocera</taxon>
        <taxon>Anomopoda</taxon>
        <taxon>Daphniidae</taxon>
        <taxon>Daphnia</taxon>
    </lineage>
</organism>
<feature type="transmembrane region" description="Helical" evidence="1">
    <location>
        <begin position="29"/>
        <end position="48"/>
    </location>
</feature>
<keyword evidence="1" id="KW-0472">Membrane</keyword>
<keyword evidence="1" id="KW-0812">Transmembrane</keyword>
<reference evidence="2" key="1">
    <citation type="submission" date="2021-11" db="EMBL/GenBank/DDBJ databases">
        <authorList>
            <person name="Schell T."/>
        </authorList>
    </citation>
    <scope>NUCLEOTIDE SEQUENCE</scope>
    <source>
        <strain evidence="2">M5</strain>
    </source>
</reference>
<comment type="caution">
    <text evidence="2">The sequence shown here is derived from an EMBL/GenBank/DDBJ whole genome shotgun (WGS) entry which is preliminary data.</text>
</comment>
<evidence type="ECO:0000256" key="1">
    <source>
        <dbReference type="SAM" id="Phobius"/>
    </source>
</evidence>
<feature type="transmembrane region" description="Helical" evidence="1">
    <location>
        <begin position="68"/>
        <end position="86"/>
    </location>
</feature>
<sequence>MSVEHIKMDTEISTDEVVGEGWKGKFRKLLLISNFLLGICTISLSYLKLQLSVFPLISISCTYVNLDWMVFSAGLYLMFFAVLLYSNKLNSNANYFFANFALFLGCCLIYNIQQNIPQPNMMPCKILDAMSSKLPANISKLELGTVCDWEKLFTEKFHIDAALNSKNVFANLSISSPEFGTIFEATKSFLHEGILVTVDAIPCCHLKFE</sequence>
<accession>A0A8J2RXE7</accession>
<gene>
    <name evidence="2" type="ORF">DGAL_LOCUS9923</name>
</gene>
<feature type="transmembrane region" description="Helical" evidence="1">
    <location>
        <begin position="93"/>
        <end position="112"/>
    </location>
</feature>
<evidence type="ECO:0000313" key="2">
    <source>
        <dbReference type="EMBL" id="CAH0106764.1"/>
    </source>
</evidence>
<proteinExistence type="predicted"/>
<keyword evidence="3" id="KW-1185">Reference proteome</keyword>
<dbReference type="AlphaFoldDB" id="A0A8J2RXE7"/>
<dbReference type="Proteomes" id="UP000789390">
    <property type="component" value="Unassembled WGS sequence"/>
</dbReference>
<name>A0A8J2RXE7_9CRUS</name>
<evidence type="ECO:0000313" key="3">
    <source>
        <dbReference type="Proteomes" id="UP000789390"/>
    </source>
</evidence>